<name>A0A1M5BK89_9FLAO</name>
<keyword evidence="3" id="KW-1185">Reference proteome</keyword>
<accession>A0A1M5BK89</accession>
<feature type="signal peptide" evidence="1">
    <location>
        <begin position="1"/>
        <end position="16"/>
    </location>
</feature>
<reference evidence="3" key="1">
    <citation type="submission" date="2016-11" db="EMBL/GenBank/DDBJ databases">
        <authorList>
            <person name="Varghese N."/>
            <person name="Submissions S."/>
        </authorList>
    </citation>
    <scope>NUCLEOTIDE SEQUENCE [LARGE SCALE GENOMIC DNA]</scope>
    <source>
        <strain evidence="3">DSM 17539</strain>
    </source>
</reference>
<sequence>MKLICFLLFVVFIAPATPDLDQIRKDFPLATNDRESALALRDKLETVSKEDNTILVAYKGAVSALTAKYTKDNAERKDLFKNGVLLLEFAVSQKPENIEIRCLRLSIQENSPKFLKYRSNIEEDKTFILDHYEKTNSKAVRDFVKSYILQSTGFNTEEKQRF</sequence>
<evidence type="ECO:0000256" key="1">
    <source>
        <dbReference type="SAM" id="SignalP"/>
    </source>
</evidence>
<dbReference type="Proteomes" id="UP000184406">
    <property type="component" value="Unassembled WGS sequence"/>
</dbReference>
<organism evidence="2 3">
    <name type="scientific">Arenibacter palladensis</name>
    <dbReference type="NCBI Taxonomy" id="237373"/>
    <lineage>
        <taxon>Bacteria</taxon>
        <taxon>Pseudomonadati</taxon>
        <taxon>Bacteroidota</taxon>
        <taxon>Flavobacteriia</taxon>
        <taxon>Flavobacteriales</taxon>
        <taxon>Flavobacteriaceae</taxon>
        <taxon>Arenibacter</taxon>
    </lineage>
</organism>
<dbReference type="RefSeq" id="WP_072862243.1">
    <property type="nucleotide sequence ID" value="NZ_FQUX01000004.1"/>
</dbReference>
<dbReference type="AlphaFoldDB" id="A0A1M5BK89"/>
<dbReference type="OrthoDB" id="663842at2"/>
<dbReference type="EMBL" id="FQUX01000004">
    <property type="protein sequence ID" value="SHF42879.1"/>
    <property type="molecule type" value="Genomic_DNA"/>
</dbReference>
<feature type="chain" id="PRO_5013110078" description="DUF4468 domain-containing protein" evidence="1">
    <location>
        <begin position="17"/>
        <end position="162"/>
    </location>
</feature>
<gene>
    <name evidence="2" type="ORF">SAMN03080594_104101</name>
</gene>
<evidence type="ECO:0000313" key="3">
    <source>
        <dbReference type="Proteomes" id="UP000184406"/>
    </source>
</evidence>
<protein>
    <recommendedName>
        <fullName evidence="4">DUF4468 domain-containing protein</fullName>
    </recommendedName>
</protein>
<evidence type="ECO:0008006" key="4">
    <source>
        <dbReference type="Google" id="ProtNLM"/>
    </source>
</evidence>
<keyword evidence="1" id="KW-0732">Signal</keyword>
<proteinExistence type="predicted"/>
<evidence type="ECO:0000313" key="2">
    <source>
        <dbReference type="EMBL" id="SHF42879.1"/>
    </source>
</evidence>